<dbReference type="GO" id="GO:0031956">
    <property type="term" value="F:medium-chain fatty acid-CoA ligase activity"/>
    <property type="evidence" value="ECO:0007669"/>
    <property type="project" value="TreeGrafter"/>
</dbReference>
<dbReference type="PANTHER" id="PTHR43201">
    <property type="entry name" value="ACYL-COA SYNTHETASE"/>
    <property type="match status" value="1"/>
</dbReference>
<sequence length="564" mass="61881">MEPKIALVQGSTEPALWFETLGSFIDKQAAQYEDRVAAVFPWQSVQLSYRQLADRSKILAKAMLETGLRKGDCIGIMAGNCYQYIEVFLGGGRIGCPVVVLNNTYIPGELMGELMSAVQKSSCKLVFVASEIGSRALSAHIKALRGDQPTNPTLPELRRVVNLGNTGSSNTGVEMQSYSEFTSGAQSVFMKDSILLRAGRSVKPEDVLNLQFTSYLVLSFNHLRNIPRSNSKLGTTDSPKAAMLTHINLLNNARFVGYAMHLTPSDIICCPPPLFHCFGLVLGFLSSFVHGSSIIFPLDFFDVHKVVSSILSENATVLLGVPTMKEMGVHKMLIAYGMTETSPVTFITSIDDGDEKGTTTVGRDLPHTAAKVVGKGGEVLRRGQRGELCTSGEVMRVDGDGVLWMHTGDEAFIDDDGYAHITGTIKDLIIRGGENIFPREIEERLMWHPSISEASVVGIKDERYDEVVGCFLKMAEGCSNIPNAEVKQWVGEKLGRHKTPQYTFWIGDENVGSDFPKTGSGKHQKHIMRDLGNRLVQRDAARASYSDMNSNSNRFLHSLFSVGI</sequence>
<organism evidence="3 4">
    <name type="scientific">Penicillium desertorum</name>
    <dbReference type="NCBI Taxonomy" id="1303715"/>
    <lineage>
        <taxon>Eukaryota</taxon>
        <taxon>Fungi</taxon>
        <taxon>Dikarya</taxon>
        <taxon>Ascomycota</taxon>
        <taxon>Pezizomycotina</taxon>
        <taxon>Eurotiomycetes</taxon>
        <taxon>Eurotiomycetidae</taxon>
        <taxon>Eurotiales</taxon>
        <taxon>Aspergillaceae</taxon>
        <taxon>Penicillium</taxon>
    </lineage>
</organism>
<evidence type="ECO:0000313" key="3">
    <source>
        <dbReference type="EMBL" id="KAJ5456920.1"/>
    </source>
</evidence>
<accession>A0A9W9WEU3</accession>
<gene>
    <name evidence="3" type="ORF">N7530_012194</name>
</gene>
<dbReference type="OrthoDB" id="10253115at2759"/>
<dbReference type="InterPro" id="IPR025110">
    <property type="entry name" value="AMP-bd_C"/>
</dbReference>
<feature type="domain" description="AMP-dependent synthetase/ligase" evidence="1">
    <location>
        <begin position="330"/>
        <end position="393"/>
    </location>
</feature>
<dbReference type="GO" id="GO:0006631">
    <property type="term" value="P:fatty acid metabolic process"/>
    <property type="evidence" value="ECO:0007669"/>
    <property type="project" value="TreeGrafter"/>
</dbReference>
<protein>
    <recommendedName>
        <fullName evidence="5">AMP-dependent synthetase/ligase domain-containing protein</fullName>
    </recommendedName>
</protein>
<dbReference type="AlphaFoldDB" id="A0A9W9WEU3"/>
<dbReference type="PANTHER" id="PTHR43201:SF6">
    <property type="entry name" value="ACYL COA SYNTHETASE (EUROFUNG)"/>
    <property type="match status" value="1"/>
</dbReference>
<comment type="caution">
    <text evidence="3">The sequence shown here is derived from an EMBL/GenBank/DDBJ whole genome shotgun (WGS) entry which is preliminary data.</text>
</comment>
<reference evidence="3" key="1">
    <citation type="submission" date="2022-12" db="EMBL/GenBank/DDBJ databases">
        <authorList>
            <person name="Petersen C."/>
        </authorList>
    </citation>
    <scope>NUCLEOTIDE SEQUENCE</scope>
    <source>
        <strain evidence="3">IBT 17660</strain>
    </source>
</reference>
<evidence type="ECO:0000313" key="4">
    <source>
        <dbReference type="Proteomes" id="UP001147760"/>
    </source>
</evidence>
<feature type="domain" description="AMP-dependent synthetase/ligase" evidence="1">
    <location>
        <begin position="234"/>
        <end position="327"/>
    </location>
</feature>
<reference evidence="3" key="2">
    <citation type="journal article" date="2023" name="IMA Fungus">
        <title>Comparative genomic study of the Penicillium genus elucidates a diverse pangenome and 15 lateral gene transfer events.</title>
        <authorList>
            <person name="Petersen C."/>
            <person name="Sorensen T."/>
            <person name="Nielsen M.R."/>
            <person name="Sondergaard T.E."/>
            <person name="Sorensen J.L."/>
            <person name="Fitzpatrick D.A."/>
            <person name="Frisvad J.C."/>
            <person name="Nielsen K.L."/>
        </authorList>
    </citation>
    <scope>NUCLEOTIDE SEQUENCE</scope>
    <source>
        <strain evidence="3">IBT 17660</strain>
    </source>
</reference>
<proteinExistence type="predicted"/>
<dbReference type="Proteomes" id="UP001147760">
    <property type="component" value="Unassembled WGS sequence"/>
</dbReference>
<evidence type="ECO:0008006" key="5">
    <source>
        <dbReference type="Google" id="ProtNLM"/>
    </source>
</evidence>
<dbReference type="InterPro" id="IPR045851">
    <property type="entry name" value="AMP-bd_C_sf"/>
</dbReference>
<name>A0A9W9WEU3_9EURO</name>
<feature type="domain" description="AMP-dependent synthetase/ligase" evidence="1">
    <location>
        <begin position="26"/>
        <end position="214"/>
    </location>
</feature>
<dbReference type="InterPro" id="IPR042099">
    <property type="entry name" value="ANL_N_sf"/>
</dbReference>
<dbReference type="Gene3D" id="3.40.50.12780">
    <property type="entry name" value="N-terminal domain of ligase-like"/>
    <property type="match status" value="2"/>
</dbReference>
<evidence type="ECO:0000259" key="2">
    <source>
        <dbReference type="Pfam" id="PF13193"/>
    </source>
</evidence>
<dbReference type="Pfam" id="PF13193">
    <property type="entry name" value="AMP-binding_C"/>
    <property type="match status" value="1"/>
</dbReference>
<dbReference type="InterPro" id="IPR000873">
    <property type="entry name" value="AMP-dep_synth/lig_dom"/>
</dbReference>
<dbReference type="SUPFAM" id="SSF56801">
    <property type="entry name" value="Acetyl-CoA synthetase-like"/>
    <property type="match status" value="1"/>
</dbReference>
<dbReference type="EMBL" id="JAPWDO010000009">
    <property type="protein sequence ID" value="KAJ5456920.1"/>
    <property type="molecule type" value="Genomic_DNA"/>
</dbReference>
<dbReference type="Gene3D" id="3.30.300.30">
    <property type="match status" value="1"/>
</dbReference>
<dbReference type="Pfam" id="PF00501">
    <property type="entry name" value="AMP-binding"/>
    <property type="match status" value="3"/>
</dbReference>
<feature type="domain" description="AMP-binding enzyme C-terminal" evidence="2">
    <location>
        <begin position="440"/>
        <end position="522"/>
    </location>
</feature>
<evidence type="ECO:0000259" key="1">
    <source>
        <dbReference type="Pfam" id="PF00501"/>
    </source>
</evidence>
<keyword evidence="4" id="KW-1185">Reference proteome</keyword>